<dbReference type="Pfam" id="PF00092">
    <property type="entry name" value="VWA"/>
    <property type="match status" value="2"/>
</dbReference>
<keyword evidence="9" id="KW-1133">Transmembrane helix</keyword>
<dbReference type="GO" id="GO:0007160">
    <property type="term" value="P:cell-matrix adhesion"/>
    <property type="evidence" value="ECO:0007669"/>
    <property type="project" value="TreeGrafter"/>
</dbReference>
<dbReference type="Pfam" id="PF08441">
    <property type="entry name" value="Integrin_A_Ig_1"/>
    <property type="match status" value="1"/>
</dbReference>
<keyword evidence="6" id="KW-0677">Repeat</keyword>
<dbReference type="Pfam" id="PF01839">
    <property type="entry name" value="FG-GAP"/>
    <property type="match status" value="2"/>
</dbReference>
<keyword evidence="10 16" id="KW-0401">Integrin</keyword>
<dbReference type="InterPro" id="IPR032695">
    <property type="entry name" value="Integrin_dom_sf"/>
</dbReference>
<name>A0A6P7MC21_BETSP</name>
<evidence type="ECO:0000256" key="17">
    <source>
        <dbReference type="SAM" id="MobiDB-lite"/>
    </source>
</evidence>
<dbReference type="GO" id="GO:0046872">
    <property type="term" value="F:metal ion binding"/>
    <property type="evidence" value="ECO:0007669"/>
    <property type="project" value="UniProtKB-KW"/>
</dbReference>
<feature type="repeat" description="FG-GAP" evidence="15">
    <location>
        <begin position="689"/>
        <end position="744"/>
    </location>
</feature>
<dbReference type="PROSITE" id="PS51470">
    <property type="entry name" value="FG_GAP"/>
    <property type="match status" value="3"/>
</dbReference>
<comment type="subcellular location">
    <subcellularLocation>
        <location evidence="1 16">Membrane</location>
        <topology evidence="1 16">Single-pass type I membrane protein</topology>
    </subcellularLocation>
</comment>
<dbReference type="InterPro" id="IPR028994">
    <property type="entry name" value="Integrin_alpha_N"/>
</dbReference>
<dbReference type="GO" id="GO:0098609">
    <property type="term" value="P:cell-cell adhesion"/>
    <property type="evidence" value="ECO:0007669"/>
    <property type="project" value="TreeGrafter"/>
</dbReference>
<keyword evidence="5" id="KW-0732">Signal</keyword>
<keyword evidence="19" id="KW-1185">Reference proteome</keyword>
<keyword evidence="12" id="KW-1015">Disulfide bond</keyword>
<dbReference type="InterPro" id="IPR013517">
    <property type="entry name" value="FG-GAP"/>
</dbReference>
<dbReference type="SMART" id="SM00327">
    <property type="entry name" value="VWA"/>
    <property type="match status" value="2"/>
</dbReference>
<dbReference type="InterPro" id="IPR002035">
    <property type="entry name" value="VWF_A"/>
</dbReference>
<organism evidence="19 20">
    <name type="scientific">Betta splendens</name>
    <name type="common">Siamese fighting fish</name>
    <dbReference type="NCBI Taxonomy" id="158456"/>
    <lineage>
        <taxon>Eukaryota</taxon>
        <taxon>Metazoa</taxon>
        <taxon>Chordata</taxon>
        <taxon>Craniata</taxon>
        <taxon>Vertebrata</taxon>
        <taxon>Euteleostomi</taxon>
        <taxon>Actinopterygii</taxon>
        <taxon>Neopterygii</taxon>
        <taxon>Teleostei</taxon>
        <taxon>Neoteleostei</taxon>
        <taxon>Acanthomorphata</taxon>
        <taxon>Anabantaria</taxon>
        <taxon>Anabantiformes</taxon>
        <taxon>Anabantoidei</taxon>
        <taxon>Osphronemidae</taxon>
        <taxon>Betta</taxon>
    </lineage>
</organism>
<feature type="domain" description="VWFA" evidence="18">
    <location>
        <begin position="342"/>
        <end position="513"/>
    </location>
</feature>
<feature type="repeat" description="FG-GAP" evidence="15">
    <location>
        <begin position="749"/>
        <end position="809"/>
    </location>
</feature>
<evidence type="ECO:0000256" key="14">
    <source>
        <dbReference type="ARBA" id="ARBA00023180"/>
    </source>
</evidence>
<dbReference type="InterPro" id="IPR000413">
    <property type="entry name" value="Integrin_alpha"/>
</dbReference>
<sequence length="942" mass="105440">MHVKKLLIWLTYTVAVAISTSLAFSIGTTTPYILTTEQKELLRIKVLHESSASNNGELPPQQLNGSHGYQSEPQQTHQCLIIPEHRKKTVDLVFLFEGSESMTEEEFNKNKDFIKNIIDSLKNSSIKFAAVQFSSYPRLVFDFNDYVAGTALDKLQKEPHMRQLTNTHKALTFVLNDLLENPAAGASADATKVLVLITEGTPSDTDRRNIIGQYQDKNIIRLVIAVRSTRLDRFTSIALKPTKDFGFQIENYDGLTGILENIQITIRRMEDESTPIKIKKFGLSVVDGPTRGPPTVKYTDLDQVCAGPTPVNSVCYKMEDDPQQFSSLLSKVFLECRKRTMDFVFLFDGSESMTEEEFNKNKDFIKEIIDLLKNSSIKFAAVQFSSYPRLVFDFNDYVAGTALDKLQKEPHMRKLTNTHKALTFVLNDLLENPAAGASADATKGLVLITDGNPSDTDRRNIIGQYQDKNIIRLVIAVRGPRLDRFTAIASKPTKDFGFQIENYDGLTGILENILIRIFRMKGIKVTGDKNNKTPQSIFSAVVINDTALAVLGSVRSNNWCGLLQRIYAREKNQSKDPGLNPAFYIENSVSVGKRNNIHLHFTGAPQFEQKGQVVLYTHDCENWIPVQRLNGDRMGSYFGAELCSVDIDSDGNTDFLLVGAPMFWNHPKEKREGQIYVYTLTDEIELRRERIVAASAKGRFGTTISSIADLNGDGLRDVAVGAPLEDENRGAVYIYLGDKQSGMRSTFSQKIMGQQILPGLRYFGLSIDGDIDHEVDGLPHIVIGSLDTTVVLRSRPVFNILPQLYIQPEEIRIGKDGCLVNTDERVLTLCFKRVETTESKAGVGSVGLNISYDLDVDPKRQTRRGFFSQTNEASRHTATLEIGHEDTCRRFSIHIPSCVEDTSSPIRITLNFFQVDKDSASGVLDVDSVREAVVEIPFQKQS</sequence>
<evidence type="ECO:0000256" key="5">
    <source>
        <dbReference type="ARBA" id="ARBA00022729"/>
    </source>
</evidence>
<dbReference type="PANTHER" id="PTHR23220:SF84">
    <property type="entry name" value="INTEGRIN ALPHA-L"/>
    <property type="match status" value="1"/>
</dbReference>
<dbReference type="InterPro" id="IPR013649">
    <property type="entry name" value="Integrin_alpha_Ig-like_1"/>
</dbReference>
<dbReference type="Gene3D" id="2.60.40.1460">
    <property type="entry name" value="Integrin domains. Chain A, domain 2"/>
    <property type="match status" value="1"/>
</dbReference>
<evidence type="ECO:0000256" key="9">
    <source>
        <dbReference type="ARBA" id="ARBA00022989"/>
    </source>
</evidence>
<keyword evidence="7" id="KW-0106">Calcium</keyword>
<evidence type="ECO:0000256" key="13">
    <source>
        <dbReference type="ARBA" id="ARBA00023170"/>
    </source>
</evidence>
<feature type="region of interest" description="Disordered" evidence="17">
    <location>
        <begin position="52"/>
        <end position="75"/>
    </location>
</feature>
<evidence type="ECO:0000256" key="6">
    <source>
        <dbReference type="ARBA" id="ARBA00022737"/>
    </source>
</evidence>
<dbReference type="InParanoid" id="A0A6P7MC21"/>
<dbReference type="SUPFAM" id="SSF69179">
    <property type="entry name" value="Integrin domains"/>
    <property type="match status" value="1"/>
</dbReference>
<feature type="repeat" description="FG-GAP" evidence="15">
    <location>
        <begin position="624"/>
        <end position="687"/>
    </location>
</feature>
<keyword evidence="8 16" id="KW-0130">Cell adhesion</keyword>
<proteinExistence type="inferred from homology"/>
<dbReference type="Gene3D" id="3.40.50.410">
    <property type="entry name" value="von Willebrand factor, type A domain"/>
    <property type="match status" value="2"/>
</dbReference>
<dbReference type="OrthoDB" id="5317514at2759"/>
<dbReference type="SMART" id="SM00191">
    <property type="entry name" value="Int_alpha"/>
    <property type="match status" value="3"/>
</dbReference>
<reference evidence="20" key="1">
    <citation type="submission" date="2025-08" db="UniProtKB">
        <authorList>
            <consortium name="RefSeq"/>
        </authorList>
    </citation>
    <scope>IDENTIFICATION</scope>
</reference>
<evidence type="ECO:0000313" key="19">
    <source>
        <dbReference type="Proteomes" id="UP000515150"/>
    </source>
</evidence>
<dbReference type="KEGG" id="bspl:114854134"/>
<dbReference type="GO" id="GO:0007229">
    <property type="term" value="P:integrin-mediated signaling pathway"/>
    <property type="evidence" value="ECO:0007669"/>
    <property type="project" value="UniProtKB-KW"/>
</dbReference>
<evidence type="ECO:0000256" key="1">
    <source>
        <dbReference type="ARBA" id="ARBA00004479"/>
    </source>
</evidence>
<keyword evidence="13 16" id="KW-0675">Receptor</keyword>
<comment type="similarity">
    <text evidence="2 16">Belongs to the integrin alpha chain family.</text>
</comment>
<evidence type="ECO:0000256" key="15">
    <source>
        <dbReference type="PROSITE-ProRule" id="PRU00803"/>
    </source>
</evidence>
<dbReference type="SUPFAM" id="SSF69318">
    <property type="entry name" value="Integrin alpha N-terminal domain"/>
    <property type="match status" value="1"/>
</dbReference>
<dbReference type="GeneID" id="114854134"/>
<dbReference type="InterPro" id="IPR013519">
    <property type="entry name" value="Int_alpha_beta-p"/>
</dbReference>
<evidence type="ECO:0000256" key="7">
    <source>
        <dbReference type="ARBA" id="ARBA00022837"/>
    </source>
</evidence>
<keyword evidence="14" id="KW-0325">Glycoprotein</keyword>
<dbReference type="GO" id="GO:0009897">
    <property type="term" value="C:external side of plasma membrane"/>
    <property type="evidence" value="ECO:0007669"/>
    <property type="project" value="TreeGrafter"/>
</dbReference>
<evidence type="ECO:0000256" key="10">
    <source>
        <dbReference type="ARBA" id="ARBA00023037"/>
    </source>
</evidence>
<evidence type="ECO:0000256" key="12">
    <source>
        <dbReference type="ARBA" id="ARBA00023157"/>
    </source>
</evidence>
<dbReference type="PRINTS" id="PR00453">
    <property type="entry name" value="VWFADOMAIN"/>
</dbReference>
<dbReference type="SUPFAM" id="SSF53300">
    <property type="entry name" value="vWA-like"/>
    <property type="match status" value="2"/>
</dbReference>
<dbReference type="Gene3D" id="2.130.10.130">
    <property type="entry name" value="Integrin alpha, N-terminal"/>
    <property type="match status" value="1"/>
</dbReference>
<dbReference type="Proteomes" id="UP000515150">
    <property type="component" value="Chromosome 1"/>
</dbReference>
<evidence type="ECO:0000256" key="4">
    <source>
        <dbReference type="ARBA" id="ARBA00022723"/>
    </source>
</evidence>
<dbReference type="PANTHER" id="PTHR23220">
    <property type="entry name" value="INTEGRIN ALPHA"/>
    <property type="match status" value="1"/>
</dbReference>
<gene>
    <name evidence="20" type="primary">LOC114854134</name>
</gene>
<evidence type="ECO:0000256" key="11">
    <source>
        <dbReference type="ARBA" id="ARBA00023136"/>
    </source>
</evidence>
<evidence type="ECO:0000256" key="3">
    <source>
        <dbReference type="ARBA" id="ARBA00022692"/>
    </source>
</evidence>
<dbReference type="RefSeq" id="XP_029004130.1">
    <property type="nucleotide sequence ID" value="XM_029148297.3"/>
</dbReference>
<dbReference type="PRINTS" id="PR01185">
    <property type="entry name" value="INTEGRINA"/>
</dbReference>
<evidence type="ECO:0000259" key="18">
    <source>
        <dbReference type="PROSITE" id="PS50234"/>
    </source>
</evidence>
<dbReference type="GO" id="GO:0005178">
    <property type="term" value="F:integrin binding"/>
    <property type="evidence" value="ECO:0007669"/>
    <property type="project" value="TreeGrafter"/>
</dbReference>
<protein>
    <submittedName>
        <fullName evidence="20">Integrin alpha-M-like</fullName>
    </submittedName>
</protein>
<keyword evidence="3" id="KW-0812">Transmembrane</keyword>
<evidence type="ECO:0000256" key="8">
    <source>
        <dbReference type="ARBA" id="ARBA00022889"/>
    </source>
</evidence>
<dbReference type="GO" id="GO:0033627">
    <property type="term" value="P:cell adhesion mediated by integrin"/>
    <property type="evidence" value="ECO:0007669"/>
    <property type="project" value="TreeGrafter"/>
</dbReference>
<dbReference type="AlphaFoldDB" id="A0A6P7MC21"/>
<evidence type="ECO:0000256" key="16">
    <source>
        <dbReference type="RuleBase" id="RU003762"/>
    </source>
</evidence>
<evidence type="ECO:0000313" key="20">
    <source>
        <dbReference type="RefSeq" id="XP_029004130.1"/>
    </source>
</evidence>
<dbReference type="PROSITE" id="PS50234">
    <property type="entry name" value="VWFA"/>
    <property type="match status" value="2"/>
</dbReference>
<dbReference type="InterPro" id="IPR036465">
    <property type="entry name" value="vWFA_dom_sf"/>
</dbReference>
<keyword evidence="4" id="KW-0479">Metal-binding</keyword>
<accession>A0A6P7MC21</accession>
<dbReference type="GO" id="GO:0008305">
    <property type="term" value="C:integrin complex"/>
    <property type="evidence" value="ECO:0007669"/>
    <property type="project" value="InterPro"/>
</dbReference>
<feature type="domain" description="VWFA" evidence="18">
    <location>
        <begin position="91"/>
        <end position="262"/>
    </location>
</feature>
<evidence type="ECO:0000256" key="2">
    <source>
        <dbReference type="ARBA" id="ARBA00008054"/>
    </source>
</evidence>
<keyword evidence="11" id="KW-0472">Membrane</keyword>